<evidence type="ECO:0000313" key="2">
    <source>
        <dbReference type="Proteomes" id="UP000636010"/>
    </source>
</evidence>
<proteinExistence type="predicted"/>
<dbReference type="InterPro" id="IPR011050">
    <property type="entry name" value="Pectin_lyase_fold/virulence"/>
</dbReference>
<dbReference type="NCBIfam" id="NF041518">
    <property type="entry name" value="choice_anch_Q"/>
    <property type="match status" value="1"/>
</dbReference>
<gene>
    <name evidence="1" type="ORF">GCM10011506_27020</name>
</gene>
<dbReference type="RefSeq" id="WP_188464296.1">
    <property type="nucleotide sequence ID" value="NZ_BAABHU010000008.1"/>
</dbReference>
<dbReference type="EMBL" id="BMEC01000008">
    <property type="protein sequence ID" value="GGC40119.1"/>
    <property type="molecule type" value="Genomic_DNA"/>
</dbReference>
<name>A0ABQ1MG00_9BACT</name>
<keyword evidence="2" id="KW-1185">Reference proteome</keyword>
<dbReference type="SUPFAM" id="SSF51126">
    <property type="entry name" value="Pectin lyase-like"/>
    <property type="match status" value="1"/>
</dbReference>
<dbReference type="PROSITE" id="PS51257">
    <property type="entry name" value="PROKAR_LIPOPROTEIN"/>
    <property type="match status" value="1"/>
</dbReference>
<protein>
    <recommendedName>
        <fullName evidence="3">Right handed beta helix domain-containing protein</fullName>
    </recommendedName>
</protein>
<evidence type="ECO:0008006" key="3">
    <source>
        <dbReference type="Google" id="ProtNLM"/>
    </source>
</evidence>
<dbReference type="InterPro" id="IPR059226">
    <property type="entry name" value="Choice_anch_Q_dom"/>
</dbReference>
<sequence length="463" mass="51291">MKLHKIFPGFILILLNGLFFFSACSYEPEIEEQPVQLTFSADTIQFDTIFAERKSITRRLLVKNPSKNAISIDQIGLSSNKDHFQLVVNGREGHSFANQLVLGNDSLLILVEAYIDQTNENNPFVIRDALTFINRGNEQQVVLEAWGQNANYLNDSILVCDSRWTAKRPYILSNNILVDSSCSLTIEPGTKIYSANNSFILVAGTLKAEGTAENPVIFMNDRLDEPFASAPGQWGGIVFLEGSTDNYFSHTQIKNGVVGLNLNIFNRDGEADVVVENSLIGNMTFSAVLSLNSEFTATNSVFFNTALGTISHIGGGLATYQHCTIANYLNVAREQPAAFFSDFAVDNNENQVINPLEINLFNSIIYGRNLEEVFFREEVAGYLSVTFSNNLFRTTNSQLNSNNSILNENPLFKEPNNSDFSLTETSPAVGKAIPGSTSFDIRGQLRDSTPDLGAYEFIPTERE</sequence>
<reference evidence="2" key="1">
    <citation type="journal article" date="2019" name="Int. J. Syst. Evol. Microbiol.">
        <title>The Global Catalogue of Microorganisms (GCM) 10K type strain sequencing project: providing services to taxonomists for standard genome sequencing and annotation.</title>
        <authorList>
            <consortium name="The Broad Institute Genomics Platform"/>
            <consortium name="The Broad Institute Genome Sequencing Center for Infectious Disease"/>
            <person name="Wu L."/>
            <person name="Ma J."/>
        </authorList>
    </citation>
    <scope>NUCLEOTIDE SEQUENCE [LARGE SCALE GENOMIC DNA]</scope>
    <source>
        <strain evidence="2">CGMCC 1.10832</strain>
    </source>
</reference>
<comment type="caution">
    <text evidence="1">The sequence shown here is derived from an EMBL/GenBank/DDBJ whole genome shotgun (WGS) entry which is preliminary data.</text>
</comment>
<organism evidence="1 2">
    <name type="scientific">Marivirga lumbricoides</name>
    <dbReference type="NCBI Taxonomy" id="1046115"/>
    <lineage>
        <taxon>Bacteria</taxon>
        <taxon>Pseudomonadati</taxon>
        <taxon>Bacteroidota</taxon>
        <taxon>Cytophagia</taxon>
        <taxon>Cytophagales</taxon>
        <taxon>Marivirgaceae</taxon>
        <taxon>Marivirga</taxon>
    </lineage>
</organism>
<dbReference type="Proteomes" id="UP000636010">
    <property type="component" value="Unassembled WGS sequence"/>
</dbReference>
<accession>A0ABQ1MG00</accession>
<evidence type="ECO:0000313" key="1">
    <source>
        <dbReference type="EMBL" id="GGC40119.1"/>
    </source>
</evidence>